<dbReference type="GO" id="GO:0005886">
    <property type="term" value="C:plasma membrane"/>
    <property type="evidence" value="ECO:0007669"/>
    <property type="project" value="UniProtKB-SubCell"/>
</dbReference>
<dbReference type="InterPro" id="IPR050330">
    <property type="entry name" value="Bact_OuterMem_StrucFunc"/>
</dbReference>
<dbReference type="Gene3D" id="3.30.1330.60">
    <property type="entry name" value="OmpA-like domain"/>
    <property type="match status" value="1"/>
</dbReference>
<sequence>MAEGDNQPVVIRKRRKGHGGHAHHGGAWKVAYADFVTAMMAFFLLLWLLSTASDEQKKGIADYFSPVSVARESSSGSGGLLGGETITSDGAMVSDKTPFGITMTLPADDFSSSDTTDQPTDGEETPTAKDPSDGEERGVDDKGRLADVAPGQQERALANSDKPGAGNGEKANVGEGEKADTGPDEKNQDGQKLSREQLAKLAERKAEQDFKAAVQQLRQAVSSEPELADLAKSLVVDRTAEGMRLQIVDQQKTSMFQRGSAMPEEKTKKLFALIAKTLAKLPNKIAIKGHTDSVPYRGDGGYSNWELSSDRALASRRALIDAGLDASRIADVVGKADTEPLVKDDPTAPQNRRISIVLLNQPMVASAPSGTAPSAPGPTPEAAPGAEHADAPEAVPSAAAPALQGAAPSQAPAADAAPAALPSPHAPAAADPATGAAPPPAAAPVPALPSDDGRSVVTPRGEAAAPAKSGTSVATR</sequence>
<evidence type="ECO:0000313" key="11">
    <source>
        <dbReference type="EMBL" id="SMF18071.1"/>
    </source>
</evidence>
<dbReference type="InterPro" id="IPR036737">
    <property type="entry name" value="OmpA-like_sf"/>
</dbReference>
<dbReference type="Proteomes" id="UP000192917">
    <property type="component" value="Unassembled WGS sequence"/>
</dbReference>
<dbReference type="PROSITE" id="PS51123">
    <property type="entry name" value="OMPA_2"/>
    <property type="match status" value="1"/>
</dbReference>
<evidence type="ECO:0000256" key="8">
    <source>
        <dbReference type="SAM" id="MobiDB-lite"/>
    </source>
</evidence>
<dbReference type="InterPro" id="IPR006665">
    <property type="entry name" value="OmpA-like"/>
</dbReference>
<dbReference type="EMBL" id="FWZX01000006">
    <property type="protein sequence ID" value="SMF18071.1"/>
    <property type="molecule type" value="Genomic_DNA"/>
</dbReference>
<evidence type="ECO:0000256" key="7">
    <source>
        <dbReference type="PROSITE-ProRule" id="PRU00473"/>
    </source>
</evidence>
<evidence type="ECO:0000256" key="9">
    <source>
        <dbReference type="SAM" id="Phobius"/>
    </source>
</evidence>
<keyword evidence="4 9" id="KW-0812">Transmembrane</keyword>
<accession>A0A1Y6BLQ3</accession>
<feature type="region of interest" description="Disordered" evidence="8">
    <location>
        <begin position="365"/>
        <end position="476"/>
    </location>
</feature>
<proteinExistence type="inferred from homology"/>
<dbReference type="Pfam" id="PF00691">
    <property type="entry name" value="OmpA"/>
    <property type="match status" value="1"/>
</dbReference>
<dbReference type="InterPro" id="IPR025713">
    <property type="entry name" value="MotB-like_N_dom"/>
</dbReference>
<feature type="compositionally biased region" description="Low complexity" evidence="8">
    <location>
        <begin position="382"/>
        <end position="436"/>
    </location>
</feature>
<dbReference type="AlphaFoldDB" id="A0A1Y6BLQ3"/>
<reference evidence="11 12" key="1">
    <citation type="submission" date="2017-04" db="EMBL/GenBank/DDBJ databases">
        <authorList>
            <person name="Afonso C.L."/>
            <person name="Miller P.J."/>
            <person name="Scott M.A."/>
            <person name="Spackman E."/>
            <person name="Goraichik I."/>
            <person name="Dimitrov K.M."/>
            <person name="Suarez D.L."/>
            <person name="Swayne D.E."/>
        </authorList>
    </citation>
    <scope>NUCLEOTIDE SEQUENCE [LARGE SCALE GENOMIC DNA]</scope>
    <source>
        <strain evidence="11 12">USBA 355</strain>
    </source>
</reference>
<dbReference type="RefSeq" id="WP_085122621.1">
    <property type="nucleotide sequence ID" value="NZ_FWZX01000006.1"/>
</dbReference>
<dbReference type="SUPFAM" id="SSF103088">
    <property type="entry name" value="OmpA-like"/>
    <property type="match status" value="1"/>
</dbReference>
<organism evidence="11 12">
    <name type="scientific">Tistlia consotensis USBA 355</name>
    <dbReference type="NCBI Taxonomy" id="560819"/>
    <lineage>
        <taxon>Bacteria</taxon>
        <taxon>Pseudomonadati</taxon>
        <taxon>Pseudomonadota</taxon>
        <taxon>Alphaproteobacteria</taxon>
        <taxon>Rhodospirillales</taxon>
        <taxon>Rhodovibrionaceae</taxon>
        <taxon>Tistlia</taxon>
    </lineage>
</organism>
<dbReference type="CDD" id="cd07185">
    <property type="entry name" value="OmpA_C-like"/>
    <property type="match status" value="1"/>
</dbReference>
<evidence type="ECO:0000259" key="10">
    <source>
        <dbReference type="PROSITE" id="PS51123"/>
    </source>
</evidence>
<evidence type="ECO:0000313" key="12">
    <source>
        <dbReference type="Proteomes" id="UP000192917"/>
    </source>
</evidence>
<dbReference type="STRING" id="560819.SAMN05428998_106137"/>
<dbReference type="PANTHER" id="PTHR30329:SF21">
    <property type="entry name" value="LIPOPROTEIN YIAD-RELATED"/>
    <property type="match status" value="1"/>
</dbReference>
<feature type="compositionally biased region" description="Low complexity" evidence="8">
    <location>
        <begin position="365"/>
        <end position="374"/>
    </location>
</feature>
<dbReference type="PANTHER" id="PTHR30329">
    <property type="entry name" value="STATOR ELEMENT OF FLAGELLAR MOTOR COMPLEX"/>
    <property type="match status" value="1"/>
</dbReference>
<gene>
    <name evidence="11" type="ORF">SAMN05428998_106137</name>
</gene>
<name>A0A1Y6BLQ3_9PROT</name>
<dbReference type="Pfam" id="PF13677">
    <property type="entry name" value="MotB_plug"/>
    <property type="match status" value="1"/>
</dbReference>
<feature type="compositionally biased region" description="Basic and acidic residues" evidence="8">
    <location>
        <begin position="126"/>
        <end position="145"/>
    </location>
</feature>
<feature type="region of interest" description="Disordered" evidence="8">
    <location>
        <begin position="72"/>
        <end position="210"/>
    </location>
</feature>
<keyword evidence="3" id="KW-1003">Cell membrane</keyword>
<protein>
    <submittedName>
        <fullName evidence="11">Chemotaxis protein MotB</fullName>
    </submittedName>
</protein>
<evidence type="ECO:0000256" key="6">
    <source>
        <dbReference type="ARBA" id="ARBA00023136"/>
    </source>
</evidence>
<feature type="transmembrane region" description="Helical" evidence="9">
    <location>
        <begin position="30"/>
        <end position="49"/>
    </location>
</feature>
<comment type="similarity">
    <text evidence="2">Belongs to the MotB family.</text>
</comment>
<evidence type="ECO:0000256" key="1">
    <source>
        <dbReference type="ARBA" id="ARBA00004162"/>
    </source>
</evidence>
<keyword evidence="12" id="KW-1185">Reference proteome</keyword>
<evidence type="ECO:0000256" key="2">
    <source>
        <dbReference type="ARBA" id="ARBA00008914"/>
    </source>
</evidence>
<evidence type="ECO:0000256" key="5">
    <source>
        <dbReference type="ARBA" id="ARBA00022989"/>
    </source>
</evidence>
<keyword evidence="5 9" id="KW-1133">Transmembrane helix</keyword>
<feature type="compositionally biased region" description="Polar residues" evidence="8">
    <location>
        <begin position="110"/>
        <end position="119"/>
    </location>
</feature>
<evidence type="ECO:0000256" key="4">
    <source>
        <dbReference type="ARBA" id="ARBA00022692"/>
    </source>
</evidence>
<comment type="subcellular location">
    <subcellularLocation>
        <location evidence="1">Cell membrane</location>
        <topology evidence="1">Single-pass membrane protein</topology>
    </subcellularLocation>
</comment>
<feature type="compositionally biased region" description="Pro residues" evidence="8">
    <location>
        <begin position="437"/>
        <end position="447"/>
    </location>
</feature>
<feature type="domain" description="OmpA-like" evidence="10">
    <location>
        <begin position="243"/>
        <end position="362"/>
    </location>
</feature>
<feature type="compositionally biased region" description="Basic and acidic residues" evidence="8">
    <location>
        <begin position="175"/>
        <end position="210"/>
    </location>
</feature>
<keyword evidence="6 7" id="KW-0472">Membrane</keyword>
<evidence type="ECO:0000256" key="3">
    <source>
        <dbReference type="ARBA" id="ARBA00022475"/>
    </source>
</evidence>